<evidence type="ECO:0000256" key="5">
    <source>
        <dbReference type="SAM" id="MobiDB-lite"/>
    </source>
</evidence>
<evidence type="ECO:0000256" key="2">
    <source>
        <dbReference type="ARBA" id="ARBA00022692"/>
    </source>
</evidence>
<dbReference type="Proteomes" id="UP000218334">
    <property type="component" value="Unassembled WGS sequence"/>
</dbReference>
<gene>
    <name evidence="8" type="ORF">ARMSODRAFT_985620</name>
</gene>
<sequence length="237" mass="26593">MSTNSRPSKNPLNAERPESLVRRSWHVMTEMLSPFSASALATLPNAQRPQRYTRADAIPETENDEDGQRPTVRDYHAINSLPPMVRVPKKIATPVRVEGKVWFANERTWVSWLNLSILIGALALALFNASKDDIARNFAYAYALISAGVLVYAYLLYQHRITMIRRRDPGHFDAIIGPLVISAFLFLAIFANFFIRGIREKNVPIPGAGFLSTIAQNRYPLDGADRNSSVVSLQQQP</sequence>
<evidence type="ECO:0000256" key="4">
    <source>
        <dbReference type="ARBA" id="ARBA00023136"/>
    </source>
</evidence>
<feature type="transmembrane region" description="Helical" evidence="6">
    <location>
        <begin position="139"/>
        <end position="155"/>
    </location>
</feature>
<comment type="subcellular location">
    <subcellularLocation>
        <location evidence="1">Endomembrane system</location>
        <topology evidence="1">Multi-pass membrane protein</topology>
    </subcellularLocation>
</comment>
<dbReference type="Pfam" id="PF02656">
    <property type="entry name" value="DUF202"/>
    <property type="match status" value="1"/>
</dbReference>
<dbReference type="GO" id="GO:0033254">
    <property type="term" value="C:vacuolar transporter chaperone complex"/>
    <property type="evidence" value="ECO:0007669"/>
    <property type="project" value="TreeGrafter"/>
</dbReference>
<dbReference type="PANTHER" id="PTHR46140">
    <property type="entry name" value="VACUOLAR TRANSPORTER CHAPERONE 1-RELATED"/>
    <property type="match status" value="1"/>
</dbReference>
<feature type="domain" description="DUF202" evidence="7">
    <location>
        <begin position="100"/>
        <end position="162"/>
    </location>
</feature>
<evidence type="ECO:0000256" key="1">
    <source>
        <dbReference type="ARBA" id="ARBA00004127"/>
    </source>
</evidence>
<keyword evidence="2 6" id="KW-0812">Transmembrane</keyword>
<keyword evidence="4 6" id="KW-0472">Membrane</keyword>
<dbReference type="GO" id="GO:0012505">
    <property type="term" value="C:endomembrane system"/>
    <property type="evidence" value="ECO:0007669"/>
    <property type="project" value="UniProtKB-SubCell"/>
</dbReference>
<accession>A0A2H3BYC2</accession>
<dbReference type="InterPro" id="IPR051572">
    <property type="entry name" value="VTC_Complex_Subunit"/>
</dbReference>
<dbReference type="EMBL" id="KZ293417">
    <property type="protein sequence ID" value="PBK75861.1"/>
    <property type="molecule type" value="Genomic_DNA"/>
</dbReference>
<proteinExistence type="predicted"/>
<dbReference type="STRING" id="1076256.A0A2H3BYC2"/>
<evidence type="ECO:0000256" key="3">
    <source>
        <dbReference type="ARBA" id="ARBA00022989"/>
    </source>
</evidence>
<dbReference type="AlphaFoldDB" id="A0A2H3BYC2"/>
<keyword evidence="9" id="KW-1185">Reference proteome</keyword>
<keyword evidence="3 6" id="KW-1133">Transmembrane helix</keyword>
<feature type="region of interest" description="Disordered" evidence="5">
    <location>
        <begin position="50"/>
        <end position="70"/>
    </location>
</feature>
<dbReference type="InterPro" id="IPR003807">
    <property type="entry name" value="DUF202"/>
</dbReference>
<organism evidence="8 9">
    <name type="scientific">Armillaria solidipes</name>
    <dbReference type="NCBI Taxonomy" id="1076256"/>
    <lineage>
        <taxon>Eukaryota</taxon>
        <taxon>Fungi</taxon>
        <taxon>Dikarya</taxon>
        <taxon>Basidiomycota</taxon>
        <taxon>Agaricomycotina</taxon>
        <taxon>Agaricomycetes</taxon>
        <taxon>Agaricomycetidae</taxon>
        <taxon>Agaricales</taxon>
        <taxon>Marasmiineae</taxon>
        <taxon>Physalacriaceae</taxon>
        <taxon>Armillaria</taxon>
    </lineage>
</organism>
<feature type="transmembrane region" description="Helical" evidence="6">
    <location>
        <begin position="175"/>
        <end position="195"/>
    </location>
</feature>
<evidence type="ECO:0000259" key="7">
    <source>
        <dbReference type="Pfam" id="PF02656"/>
    </source>
</evidence>
<dbReference type="GO" id="GO:0000329">
    <property type="term" value="C:fungal-type vacuole membrane"/>
    <property type="evidence" value="ECO:0007669"/>
    <property type="project" value="TreeGrafter"/>
</dbReference>
<evidence type="ECO:0000313" key="8">
    <source>
        <dbReference type="EMBL" id="PBK75861.1"/>
    </source>
</evidence>
<evidence type="ECO:0000256" key="6">
    <source>
        <dbReference type="SAM" id="Phobius"/>
    </source>
</evidence>
<name>A0A2H3BYC2_9AGAR</name>
<protein>
    <recommendedName>
        <fullName evidence="7">DUF202 domain-containing protein</fullName>
    </recommendedName>
</protein>
<dbReference type="PANTHER" id="PTHR46140:SF2">
    <property type="entry name" value="VACUOLAR TRANSPORTER CHAPERONE 3 COMPLEX SUBUNIT 3-RELATED"/>
    <property type="match status" value="1"/>
</dbReference>
<evidence type="ECO:0000313" key="9">
    <source>
        <dbReference type="Proteomes" id="UP000218334"/>
    </source>
</evidence>
<reference evidence="9" key="1">
    <citation type="journal article" date="2017" name="Nat. Ecol. Evol.">
        <title>Genome expansion and lineage-specific genetic innovations in the forest pathogenic fungi Armillaria.</title>
        <authorList>
            <person name="Sipos G."/>
            <person name="Prasanna A.N."/>
            <person name="Walter M.C."/>
            <person name="O'Connor E."/>
            <person name="Balint B."/>
            <person name="Krizsan K."/>
            <person name="Kiss B."/>
            <person name="Hess J."/>
            <person name="Varga T."/>
            <person name="Slot J."/>
            <person name="Riley R."/>
            <person name="Boka B."/>
            <person name="Rigling D."/>
            <person name="Barry K."/>
            <person name="Lee J."/>
            <person name="Mihaltcheva S."/>
            <person name="LaButti K."/>
            <person name="Lipzen A."/>
            <person name="Waldron R."/>
            <person name="Moloney N.M."/>
            <person name="Sperisen C."/>
            <person name="Kredics L."/>
            <person name="Vagvoelgyi C."/>
            <person name="Patrignani A."/>
            <person name="Fitzpatrick D."/>
            <person name="Nagy I."/>
            <person name="Doyle S."/>
            <person name="Anderson J.B."/>
            <person name="Grigoriev I.V."/>
            <person name="Gueldener U."/>
            <person name="Muensterkoetter M."/>
            <person name="Nagy L.G."/>
        </authorList>
    </citation>
    <scope>NUCLEOTIDE SEQUENCE [LARGE SCALE GENOMIC DNA]</scope>
    <source>
        <strain evidence="9">28-4</strain>
    </source>
</reference>
<feature type="transmembrane region" description="Helical" evidence="6">
    <location>
        <begin position="109"/>
        <end position="127"/>
    </location>
</feature>